<dbReference type="EMBL" id="CAEZXA010000009">
    <property type="protein sequence ID" value="CAB4665582.1"/>
    <property type="molecule type" value="Genomic_DNA"/>
</dbReference>
<feature type="domain" description="Nudix hydrolase" evidence="3">
    <location>
        <begin position="44"/>
        <end position="175"/>
    </location>
</feature>
<sequence>MNHSDHKGFASTALDVVHAWAKFRLVRRSVRGPRGDVFERTHLSTPGAVGVVALTPDNHIVLVSQYRSSFDEFVLEIPAGMRDIDGEEPARTAMRELAEETGYVAADIEYLGSCLSSPGVTDSVVELFVARGVVPGQSFPEGPEEMEMDVLCVSFAEALEMVEQGVLTDAKSSVAILLTARRFSDLGQ</sequence>
<dbReference type="PANTHER" id="PTHR11839:SF18">
    <property type="entry name" value="NUDIX HYDROLASE DOMAIN-CONTAINING PROTEIN"/>
    <property type="match status" value="1"/>
</dbReference>
<dbReference type="GO" id="GO:0005829">
    <property type="term" value="C:cytosol"/>
    <property type="evidence" value="ECO:0007669"/>
    <property type="project" value="TreeGrafter"/>
</dbReference>
<dbReference type="CDD" id="cd03424">
    <property type="entry name" value="NUDIX_ADPRase_Nudt5_UGPPase_Nudt14"/>
    <property type="match status" value="1"/>
</dbReference>
<dbReference type="InterPro" id="IPR000086">
    <property type="entry name" value="NUDIX_hydrolase_dom"/>
</dbReference>
<name>A0A6J6AGU8_9ZZZZ</name>
<dbReference type="GO" id="GO:0016787">
    <property type="term" value="F:hydrolase activity"/>
    <property type="evidence" value="ECO:0007669"/>
    <property type="project" value="UniProtKB-KW"/>
</dbReference>
<evidence type="ECO:0000313" key="4">
    <source>
        <dbReference type="EMBL" id="CAB4367991.1"/>
    </source>
</evidence>
<evidence type="ECO:0000256" key="2">
    <source>
        <dbReference type="ARBA" id="ARBA00022801"/>
    </source>
</evidence>
<evidence type="ECO:0000256" key="1">
    <source>
        <dbReference type="ARBA" id="ARBA00001946"/>
    </source>
</evidence>
<dbReference type="PROSITE" id="PS51462">
    <property type="entry name" value="NUDIX"/>
    <property type="match status" value="1"/>
</dbReference>
<dbReference type="GO" id="GO:0006753">
    <property type="term" value="P:nucleoside phosphate metabolic process"/>
    <property type="evidence" value="ECO:0007669"/>
    <property type="project" value="TreeGrafter"/>
</dbReference>
<dbReference type="InterPro" id="IPR015797">
    <property type="entry name" value="NUDIX_hydrolase-like_dom_sf"/>
</dbReference>
<keyword evidence="2" id="KW-0378">Hydrolase</keyword>
<organism evidence="4">
    <name type="scientific">freshwater metagenome</name>
    <dbReference type="NCBI Taxonomy" id="449393"/>
    <lineage>
        <taxon>unclassified sequences</taxon>
        <taxon>metagenomes</taxon>
        <taxon>ecological metagenomes</taxon>
    </lineage>
</organism>
<dbReference type="EMBL" id="CAETWZ010000068">
    <property type="protein sequence ID" value="CAB4367991.1"/>
    <property type="molecule type" value="Genomic_DNA"/>
</dbReference>
<dbReference type="AlphaFoldDB" id="A0A6J6AGU8"/>
<proteinExistence type="predicted"/>
<accession>A0A6J6AGU8</accession>
<dbReference type="Gene3D" id="3.90.79.10">
    <property type="entry name" value="Nucleoside Triphosphate Pyrophosphohydrolase"/>
    <property type="match status" value="1"/>
</dbReference>
<reference evidence="4" key="1">
    <citation type="submission" date="2020-05" db="EMBL/GenBank/DDBJ databases">
        <authorList>
            <person name="Chiriac C."/>
            <person name="Salcher M."/>
            <person name="Ghai R."/>
            <person name="Kavagutti S V."/>
        </authorList>
    </citation>
    <scope>NUCLEOTIDE SEQUENCE</scope>
</reference>
<dbReference type="PANTHER" id="PTHR11839">
    <property type="entry name" value="UDP/ADP-SUGAR PYROPHOSPHATASE"/>
    <property type="match status" value="1"/>
</dbReference>
<evidence type="ECO:0000313" key="5">
    <source>
        <dbReference type="EMBL" id="CAB4665582.1"/>
    </source>
</evidence>
<comment type="cofactor">
    <cofactor evidence="1">
        <name>Mg(2+)</name>
        <dbReference type="ChEBI" id="CHEBI:18420"/>
    </cofactor>
</comment>
<protein>
    <submittedName>
        <fullName evidence="4">Unannotated protein</fullName>
    </submittedName>
</protein>
<gene>
    <name evidence="5" type="ORF">UFOPK2334_00220</name>
    <name evidence="4" type="ORF">UFOPK4179_00785</name>
</gene>
<evidence type="ECO:0000259" key="3">
    <source>
        <dbReference type="PROSITE" id="PS51462"/>
    </source>
</evidence>
<dbReference type="GO" id="GO:0019693">
    <property type="term" value="P:ribose phosphate metabolic process"/>
    <property type="evidence" value="ECO:0007669"/>
    <property type="project" value="TreeGrafter"/>
</dbReference>
<dbReference type="Pfam" id="PF00293">
    <property type="entry name" value="NUDIX"/>
    <property type="match status" value="1"/>
</dbReference>
<dbReference type="SUPFAM" id="SSF55811">
    <property type="entry name" value="Nudix"/>
    <property type="match status" value="1"/>
</dbReference>